<dbReference type="GO" id="GO:0000785">
    <property type="term" value="C:chromatin"/>
    <property type="evidence" value="ECO:0007669"/>
    <property type="project" value="TreeGrafter"/>
</dbReference>
<feature type="region of interest" description="Disordered" evidence="6">
    <location>
        <begin position="282"/>
        <end position="482"/>
    </location>
</feature>
<dbReference type="Gene3D" id="3.30.160.60">
    <property type="entry name" value="Classic Zinc Finger"/>
    <property type="match status" value="2"/>
</dbReference>
<dbReference type="InterPro" id="IPR013087">
    <property type="entry name" value="Znf_C2H2_type"/>
</dbReference>
<name>A0A8H7XMM5_PSICU</name>
<keyword evidence="4" id="KW-0862">Zinc</keyword>
<comment type="caution">
    <text evidence="8">The sequence shown here is derived from an EMBL/GenBank/DDBJ whole genome shotgun (WGS) entry which is preliminary data.</text>
</comment>
<feature type="compositionally biased region" description="Polar residues" evidence="6">
    <location>
        <begin position="333"/>
        <end position="348"/>
    </location>
</feature>
<evidence type="ECO:0000256" key="6">
    <source>
        <dbReference type="SAM" id="MobiDB-lite"/>
    </source>
</evidence>
<feature type="compositionally biased region" description="Polar residues" evidence="6">
    <location>
        <begin position="396"/>
        <end position="405"/>
    </location>
</feature>
<dbReference type="GO" id="GO:0000981">
    <property type="term" value="F:DNA-binding transcription factor activity, RNA polymerase II-specific"/>
    <property type="evidence" value="ECO:0007669"/>
    <property type="project" value="UniProtKB-ARBA"/>
</dbReference>
<dbReference type="GO" id="GO:0000978">
    <property type="term" value="F:RNA polymerase II cis-regulatory region sequence-specific DNA binding"/>
    <property type="evidence" value="ECO:0007669"/>
    <property type="project" value="TreeGrafter"/>
</dbReference>
<keyword evidence="3 5" id="KW-0863">Zinc-finger</keyword>
<dbReference type="InterPro" id="IPR036236">
    <property type="entry name" value="Znf_C2H2_sf"/>
</dbReference>
<dbReference type="GO" id="GO:0031519">
    <property type="term" value="C:PcG protein complex"/>
    <property type="evidence" value="ECO:0007669"/>
    <property type="project" value="TreeGrafter"/>
</dbReference>
<reference evidence="8" key="1">
    <citation type="submission" date="2021-02" db="EMBL/GenBank/DDBJ databases">
        <title>Psilocybe cubensis genome.</title>
        <authorList>
            <person name="Mckernan K.J."/>
            <person name="Crawford S."/>
            <person name="Trippe A."/>
            <person name="Kane L.T."/>
            <person name="Mclaughlin S."/>
        </authorList>
    </citation>
    <scope>NUCLEOTIDE SEQUENCE [LARGE SCALE GENOMIC DNA]</scope>
    <source>
        <strain evidence="8">MGC-MH-2018</strain>
    </source>
</reference>
<evidence type="ECO:0000256" key="4">
    <source>
        <dbReference type="ARBA" id="ARBA00022833"/>
    </source>
</evidence>
<keyword evidence="1" id="KW-0479">Metal-binding</keyword>
<feature type="compositionally biased region" description="Polar residues" evidence="6">
    <location>
        <begin position="597"/>
        <end position="609"/>
    </location>
</feature>
<evidence type="ECO:0000259" key="7">
    <source>
        <dbReference type="PROSITE" id="PS50157"/>
    </source>
</evidence>
<feature type="region of interest" description="Disordered" evidence="6">
    <location>
        <begin position="568"/>
        <end position="611"/>
    </location>
</feature>
<gene>
    <name evidence="8" type="ORF">JR316_012932</name>
</gene>
<feature type="compositionally biased region" description="Basic residues" evidence="6">
    <location>
        <begin position="469"/>
        <end position="480"/>
    </location>
</feature>
<dbReference type="PANTHER" id="PTHR14003:SF19">
    <property type="entry name" value="YY2 TRANSCRIPTION FACTOR"/>
    <property type="match status" value="1"/>
</dbReference>
<evidence type="ECO:0000313" key="8">
    <source>
        <dbReference type="EMBL" id="KAG5162269.1"/>
    </source>
</evidence>
<feature type="compositionally biased region" description="Acidic residues" evidence="6">
    <location>
        <begin position="408"/>
        <end position="426"/>
    </location>
</feature>
<feature type="domain" description="C2H2-type" evidence="7">
    <location>
        <begin position="621"/>
        <end position="651"/>
    </location>
</feature>
<dbReference type="GO" id="GO:0008270">
    <property type="term" value="F:zinc ion binding"/>
    <property type="evidence" value="ECO:0007669"/>
    <property type="project" value="UniProtKB-KW"/>
</dbReference>
<sequence>MDIGMLLDMENFTGSISPAVHSSASITSLNSNENISARALEVPRTPRAHLLSMTNINEPLNHSQWDNQIQPMKQWSQFGQYQYASPQGMKTISPLNPSCSTPASLRQDTVSCTTTRSSFPANTGIYDGKSQFSSPAQSREDIQWQMYLTASLSNPLNTLEFAESHSSPMLYPSDMQGQGGIAPSFQIDSSLFPQPNSLAFPSSQNTDIFNSIPFIDSPPRISAGFRSSHELLSAQRPDNPAIIGASASQVTPARSGDVPTMNPNGSYASLLGFTPLSEFTFNPSTFTPPGGLRDDVPTMTLSSPSNSSPSRGRPQTRAPRSSDTKRQGGLSGWDNSCSVATPSTVSLTQKKRRRSTSTSPSVAIRRPYGLSPLSLSNSSNSEATSSAHQPKRRRQFTSLTTSSRIVETEEIASDDDIDNAVDDNESDDYRPSRSPSPDLPFGHNFALEFELQGSKQRQSKADSVTASPSKKKSRRGKGKAKGSAALALAVVTQLGSKGVSGGSSEQLSLDLDDLDVMTLYQEGKTGIRKRKNNPIPLPIPVPNLNKKSRGRKVPFVADLTAGGIRRSASVMSGDNTNDEYYAGDDGENGRDNGSGGTARSRNLRKSTTPAPVVDESGCRTYVCVIPGCGKCFVRGEHLKRHVRSIHTHDKPHHCPYEGCDKSFSRRDNLGQHVRIHLQP</sequence>
<dbReference type="GO" id="GO:0005667">
    <property type="term" value="C:transcription regulator complex"/>
    <property type="evidence" value="ECO:0007669"/>
    <property type="project" value="TreeGrafter"/>
</dbReference>
<feature type="compositionally biased region" description="Low complexity" evidence="6">
    <location>
        <begin position="370"/>
        <end position="387"/>
    </location>
</feature>
<evidence type="ECO:0000256" key="1">
    <source>
        <dbReference type="ARBA" id="ARBA00022723"/>
    </source>
</evidence>
<keyword evidence="2" id="KW-0677">Repeat</keyword>
<dbReference type="FunFam" id="3.30.160.60:FF:000072">
    <property type="entry name" value="zinc finger protein 143 isoform X1"/>
    <property type="match status" value="1"/>
</dbReference>
<dbReference type="PANTHER" id="PTHR14003">
    <property type="entry name" value="TRANSCRIPTIONAL REPRESSOR PROTEIN YY"/>
    <property type="match status" value="1"/>
</dbReference>
<feature type="domain" description="C2H2-type" evidence="7">
    <location>
        <begin position="652"/>
        <end position="679"/>
    </location>
</feature>
<evidence type="ECO:0000256" key="3">
    <source>
        <dbReference type="ARBA" id="ARBA00022771"/>
    </source>
</evidence>
<dbReference type="PROSITE" id="PS50157">
    <property type="entry name" value="ZINC_FINGER_C2H2_2"/>
    <property type="match status" value="2"/>
</dbReference>
<evidence type="ECO:0000256" key="2">
    <source>
        <dbReference type="ARBA" id="ARBA00022737"/>
    </source>
</evidence>
<dbReference type="EMBL" id="JAFIQS010000020">
    <property type="protein sequence ID" value="KAG5162269.1"/>
    <property type="molecule type" value="Genomic_DNA"/>
</dbReference>
<accession>A0A8H7XMM5</accession>
<evidence type="ECO:0000256" key="5">
    <source>
        <dbReference type="PROSITE-ProRule" id="PRU00042"/>
    </source>
</evidence>
<protein>
    <recommendedName>
        <fullName evidence="7">C2H2-type domain-containing protein</fullName>
    </recommendedName>
</protein>
<dbReference type="SMART" id="SM00355">
    <property type="entry name" value="ZnF_C2H2"/>
    <property type="match status" value="2"/>
</dbReference>
<dbReference type="AlphaFoldDB" id="A0A8H7XMM5"/>
<proteinExistence type="predicted"/>
<dbReference type="PROSITE" id="PS00028">
    <property type="entry name" value="ZINC_FINGER_C2H2_1"/>
    <property type="match status" value="2"/>
</dbReference>
<feature type="compositionally biased region" description="Polar residues" evidence="6">
    <location>
        <begin position="453"/>
        <end position="465"/>
    </location>
</feature>
<dbReference type="SUPFAM" id="SSF57667">
    <property type="entry name" value="beta-beta-alpha zinc fingers"/>
    <property type="match status" value="1"/>
</dbReference>
<feature type="region of interest" description="Disordered" evidence="6">
    <location>
        <begin position="529"/>
        <end position="548"/>
    </location>
</feature>
<dbReference type="Pfam" id="PF00096">
    <property type="entry name" value="zf-C2H2"/>
    <property type="match status" value="2"/>
</dbReference>
<organism evidence="8">
    <name type="scientific">Psilocybe cubensis</name>
    <name type="common">Psychedelic mushroom</name>
    <name type="synonym">Stropharia cubensis</name>
    <dbReference type="NCBI Taxonomy" id="181762"/>
    <lineage>
        <taxon>Eukaryota</taxon>
        <taxon>Fungi</taxon>
        <taxon>Dikarya</taxon>
        <taxon>Basidiomycota</taxon>
        <taxon>Agaricomycotina</taxon>
        <taxon>Agaricomycetes</taxon>
        <taxon>Agaricomycetidae</taxon>
        <taxon>Agaricales</taxon>
        <taxon>Agaricineae</taxon>
        <taxon>Strophariaceae</taxon>
        <taxon>Psilocybe</taxon>
    </lineage>
</organism>